<accession>A0AAJ5W7U7</accession>
<evidence type="ECO:0000259" key="1">
    <source>
        <dbReference type="Pfam" id="PF00534"/>
    </source>
</evidence>
<dbReference type="PANTHER" id="PTHR12526">
    <property type="entry name" value="GLYCOSYLTRANSFERASE"/>
    <property type="match status" value="1"/>
</dbReference>
<evidence type="ECO:0000313" key="3">
    <source>
        <dbReference type="Proteomes" id="UP001214530"/>
    </source>
</evidence>
<feature type="domain" description="Glycosyl transferase family 1" evidence="1">
    <location>
        <begin position="203"/>
        <end position="358"/>
    </location>
</feature>
<dbReference type="PANTHER" id="PTHR12526:SF630">
    <property type="entry name" value="GLYCOSYLTRANSFERASE"/>
    <property type="match status" value="1"/>
</dbReference>
<dbReference type="Proteomes" id="UP001214530">
    <property type="component" value="Chromosome"/>
</dbReference>
<dbReference type="SUPFAM" id="SSF53756">
    <property type="entry name" value="UDP-Glycosyltransferase/glycogen phosphorylase"/>
    <property type="match status" value="1"/>
</dbReference>
<name>A0AAJ5W7U7_9SPHI</name>
<organism evidence="2 3">
    <name type="scientific">Candidatus Pedobacter colombiensis</name>
    <dbReference type="NCBI Taxonomy" id="3121371"/>
    <lineage>
        <taxon>Bacteria</taxon>
        <taxon>Pseudomonadati</taxon>
        <taxon>Bacteroidota</taxon>
        <taxon>Sphingobacteriia</taxon>
        <taxon>Sphingobacteriales</taxon>
        <taxon>Sphingobacteriaceae</taxon>
        <taxon>Pedobacter</taxon>
    </lineage>
</organism>
<evidence type="ECO:0000313" key="2">
    <source>
        <dbReference type="EMBL" id="WEK19701.1"/>
    </source>
</evidence>
<protein>
    <submittedName>
        <fullName evidence="2">Glycosyltransferase</fullName>
    </submittedName>
</protein>
<proteinExistence type="predicted"/>
<dbReference type="Gene3D" id="3.40.50.2000">
    <property type="entry name" value="Glycogen Phosphorylase B"/>
    <property type="match status" value="2"/>
</dbReference>
<sequence>MKILFILPEYLPHSGGGISTYYQHYIQAMKPHCEKISVIVGSGYLQSYDHFDDDGVAVEYLRPDLFLQYSTQFSKYDLLPDFKNNIAAAWAMWQQARQGDDFDIIECTDFGLGFIPWAIHHQKPVITRLHGSSGQIALHEHPINGGLVAEMYRQTELALLPLSDSLITYSQANQTFWNQMLTSKSVHHFHPIYTVSNPILPYKERENFGLVTARMQQWKGPVQLSAALQLMENPPLIKWIGRDMPFNDELGTDAYLKAKFPGIWGKKIIPQRPLANEEIKPLQQQAKFGIVPSSWDMFNFSCLEFLAAGTPVICAEEAGVSELIEHGKNGFKYPANDLEALAQCIQTITESDEESYHQIALSGLETISTLLSATMLIPGYLEHYQSVVSNFNPGSSNVFLNESYSPSAHEYPIASILDKQSLKKLMIYIYNRLKSKFL</sequence>
<gene>
    <name evidence="2" type="ORF">P0Y49_00835</name>
</gene>
<reference evidence="2" key="1">
    <citation type="submission" date="2023-03" db="EMBL/GenBank/DDBJ databases">
        <title>Andean soil-derived lignocellulolytic bacterial consortium as a source of novel taxa and putative plastic-active enzymes.</title>
        <authorList>
            <person name="Diaz-Garcia L."/>
            <person name="Chuvochina M."/>
            <person name="Feuerriegel G."/>
            <person name="Bunk B."/>
            <person name="Sproer C."/>
            <person name="Streit W.R."/>
            <person name="Rodriguez L.M."/>
            <person name="Overmann J."/>
            <person name="Jimenez D.J."/>
        </authorList>
    </citation>
    <scope>NUCLEOTIDE SEQUENCE</scope>
    <source>
        <strain evidence="2">MAG 3858</strain>
    </source>
</reference>
<dbReference type="Pfam" id="PF00534">
    <property type="entry name" value="Glycos_transf_1"/>
    <property type="match status" value="1"/>
</dbReference>
<dbReference type="CDD" id="cd03801">
    <property type="entry name" value="GT4_PimA-like"/>
    <property type="match status" value="1"/>
</dbReference>
<dbReference type="AlphaFoldDB" id="A0AAJ5W7U7"/>
<dbReference type="InterPro" id="IPR001296">
    <property type="entry name" value="Glyco_trans_1"/>
</dbReference>
<dbReference type="GO" id="GO:0016757">
    <property type="term" value="F:glycosyltransferase activity"/>
    <property type="evidence" value="ECO:0007669"/>
    <property type="project" value="InterPro"/>
</dbReference>
<dbReference type="EMBL" id="CP119313">
    <property type="protein sequence ID" value="WEK19701.1"/>
    <property type="molecule type" value="Genomic_DNA"/>
</dbReference>